<reference evidence="1 2" key="1">
    <citation type="submission" date="2019-04" db="EMBL/GenBank/DDBJ databases">
        <title>Friends and foes A comparative genomics study of 23 Aspergillus species from section Flavi.</title>
        <authorList>
            <consortium name="DOE Joint Genome Institute"/>
            <person name="Kjaerbolling I."/>
            <person name="Vesth T."/>
            <person name="Frisvad J.C."/>
            <person name="Nybo J.L."/>
            <person name="Theobald S."/>
            <person name="Kildgaard S."/>
            <person name="Isbrandt T."/>
            <person name="Kuo A."/>
            <person name="Sato A."/>
            <person name="Lyhne E.K."/>
            <person name="Kogle M.E."/>
            <person name="Wiebenga A."/>
            <person name="Kun R.S."/>
            <person name="Lubbers R.J."/>
            <person name="Makela M.R."/>
            <person name="Barry K."/>
            <person name="Chovatia M."/>
            <person name="Clum A."/>
            <person name="Daum C."/>
            <person name="Haridas S."/>
            <person name="He G."/>
            <person name="LaButti K."/>
            <person name="Lipzen A."/>
            <person name="Mondo S."/>
            <person name="Riley R."/>
            <person name="Salamov A."/>
            <person name="Simmons B.A."/>
            <person name="Magnuson J.K."/>
            <person name="Henrissat B."/>
            <person name="Mortensen U.H."/>
            <person name="Larsen T.O."/>
            <person name="Devries R.P."/>
            <person name="Grigoriev I.V."/>
            <person name="Machida M."/>
            <person name="Baker S.E."/>
            <person name="Andersen M.R."/>
        </authorList>
    </citation>
    <scope>NUCLEOTIDE SEQUENCE [LARGE SCALE GENOMIC DNA]</scope>
    <source>
        <strain evidence="1 2">CBS 151.66</strain>
    </source>
</reference>
<organism evidence="1 2">
    <name type="scientific">Aspergillus leporis</name>
    <dbReference type="NCBI Taxonomy" id="41062"/>
    <lineage>
        <taxon>Eukaryota</taxon>
        <taxon>Fungi</taxon>
        <taxon>Dikarya</taxon>
        <taxon>Ascomycota</taxon>
        <taxon>Pezizomycotina</taxon>
        <taxon>Eurotiomycetes</taxon>
        <taxon>Eurotiomycetidae</taxon>
        <taxon>Eurotiales</taxon>
        <taxon>Aspergillaceae</taxon>
        <taxon>Aspergillus</taxon>
        <taxon>Aspergillus subgen. Circumdati</taxon>
    </lineage>
</organism>
<dbReference type="Proteomes" id="UP000326565">
    <property type="component" value="Unassembled WGS sequence"/>
</dbReference>
<evidence type="ECO:0000313" key="1">
    <source>
        <dbReference type="EMBL" id="KAB8076055.1"/>
    </source>
</evidence>
<dbReference type="EMBL" id="ML732186">
    <property type="protein sequence ID" value="KAB8076055.1"/>
    <property type="molecule type" value="Genomic_DNA"/>
</dbReference>
<keyword evidence="2" id="KW-1185">Reference proteome</keyword>
<dbReference type="OrthoDB" id="5401170at2759"/>
<proteinExistence type="predicted"/>
<gene>
    <name evidence="1" type="ORF">BDV29DRAFT_155135</name>
</gene>
<protein>
    <submittedName>
        <fullName evidence="1">Uncharacterized protein</fullName>
    </submittedName>
</protein>
<dbReference type="AlphaFoldDB" id="A0A5N5X7K6"/>
<name>A0A5N5X7K6_9EURO</name>
<evidence type="ECO:0000313" key="2">
    <source>
        <dbReference type="Proteomes" id="UP000326565"/>
    </source>
</evidence>
<sequence>MEDKELFDENFIVGTVPLDNLDAHWRLIKRLREKNSQFDPYLFQEYRGVPSGATFRLVDPLLHKGYLESPYAGSEIAVHAERARQVLDILPQYGREMLKAYGILTGNHYKSVAKLLNIKREIQDDVCIVPGGPIVYLLIETPGRTAGSVLLGPRSFTARQDSSGFRCGMERRVNAGIRPDAGLSKMF</sequence>
<accession>A0A5N5X7K6</accession>